<evidence type="ECO:0000313" key="5">
    <source>
        <dbReference type="Proteomes" id="UP001518976"/>
    </source>
</evidence>
<dbReference type="SUPFAM" id="SSF101473">
    <property type="entry name" value="DhaL-like"/>
    <property type="match status" value="1"/>
</dbReference>
<dbReference type="RefSeq" id="WP_209263992.1">
    <property type="nucleotide sequence ID" value="NZ_JAFFZN010000004.1"/>
</dbReference>
<dbReference type="NCBIfam" id="TIGR02365">
    <property type="entry name" value="dha_L_ycgS"/>
    <property type="match status" value="1"/>
</dbReference>
<evidence type="ECO:0000256" key="2">
    <source>
        <dbReference type="ARBA" id="ARBA00022777"/>
    </source>
</evidence>
<comment type="caution">
    <text evidence="4">The sequence shown here is derived from an EMBL/GenBank/DDBJ whole genome shotgun (WGS) entry which is preliminary data.</text>
</comment>
<dbReference type="InterPro" id="IPR012737">
    <property type="entry name" value="DhaK_L_YcgS"/>
</dbReference>
<dbReference type="InterPro" id="IPR036117">
    <property type="entry name" value="DhaL_dom_sf"/>
</dbReference>
<dbReference type="Proteomes" id="UP001518976">
    <property type="component" value="Unassembled WGS sequence"/>
</dbReference>
<gene>
    <name evidence="4" type="primary">dhaL</name>
    <name evidence="4" type="ORF">JW592_06780</name>
</gene>
<dbReference type="PANTHER" id="PTHR28629:SF4">
    <property type="entry name" value="TRIOKINASE_FMN CYCLASE"/>
    <property type="match status" value="1"/>
</dbReference>
<dbReference type="Gene3D" id="1.25.40.340">
    <property type="match status" value="1"/>
</dbReference>
<dbReference type="PROSITE" id="PS51480">
    <property type="entry name" value="DHAL"/>
    <property type="match status" value="1"/>
</dbReference>
<dbReference type="PANTHER" id="PTHR28629">
    <property type="entry name" value="TRIOKINASE/FMN CYCLASE"/>
    <property type="match status" value="1"/>
</dbReference>
<dbReference type="EMBL" id="JAFFZN010000004">
    <property type="protein sequence ID" value="MBO8185177.1"/>
    <property type="molecule type" value="Genomic_DNA"/>
</dbReference>
<keyword evidence="1" id="KW-0808">Transferase</keyword>
<keyword evidence="2 4" id="KW-0418">Kinase</keyword>
<accession>A0ABS3WPX6</accession>
<sequence>MDIDLARAWVQAITVAVGRHKDHLTQLDSAIGDADHGTNLDRGFTAAAVAVPDLAPDTVGAVLSKAGATLISTIGGASGPLYGGAFRALGKALDTPAADPLAFAGALAAALESIQKLGTAAPGDKTMIDAFAPAVAAFEEQVRQGTDFAAAAAAAADAAEEGMRATTPLQARKGRASYLGARSVGHQDPGATSTALIFRALADTAAEA</sequence>
<keyword evidence="5" id="KW-1185">Reference proteome</keyword>
<protein>
    <submittedName>
        <fullName evidence="4">Dihydroxyacetone kinase subunit L</fullName>
    </submittedName>
</protein>
<organism evidence="4 5">
    <name type="scientific">Streptomyces spirodelae</name>
    <dbReference type="NCBI Taxonomy" id="2812904"/>
    <lineage>
        <taxon>Bacteria</taxon>
        <taxon>Bacillati</taxon>
        <taxon>Actinomycetota</taxon>
        <taxon>Actinomycetes</taxon>
        <taxon>Kitasatosporales</taxon>
        <taxon>Streptomycetaceae</taxon>
        <taxon>Streptomyces</taxon>
    </lineage>
</organism>
<dbReference type="InterPro" id="IPR004007">
    <property type="entry name" value="DhaL_dom"/>
</dbReference>
<dbReference type="InterPro" id="IPR050861">
    <property type="entry name" value="Dihydroxyacetone_Kinase"/>
</dbReference>
<name>A0ABS3WPX6_9ACTN</name>
<evidence type="ECO:0000259" key="3">
    <source>
        <dbReference type="PROSITE" id="PS51480"/>
    </source>
</evidence>
<proteinExistence type="predicted"/>
<dbReference type="SMART" id="SM01120">
    <property type="entry name" value="Dak2"/>
    <property type="match status" value="1"/>
</dbReference>
<dbReference type="GO" id="GO:0016301">
    <property type="term" value="F:kinase activity"/>
    <property type="evidence" value="ECO:0007669"/>
    <property type="project" value="UniProtKB-KW"/>
</dbReference>
<feature type="domain" description="DhaL" evidence="3">
    <location>
        <begin position="4"/>
        <end position="203"/>
    </location>
</feature>
<reference evidence="4 5" key="1">
    <citation type="submission" date="2021-02" db="EMBL/GenBank/DDBJ databases">
        <title>Streptomyces spirodelae sp. nov., isolated from duckweed.</title>
        <authorList>
            <person name="Saimee Y."/>
            <person name="Duangmal K."/>
        </authorList>
    </citation>
    <scope>NUCLEOTIDE SEQUENCE [LARGE SCALE GENOMIC DNA]</scope>
    <source>
        <strain evidence="4 5">DW4-2</strain>
    </source>
</reference>
<evidence type="ECO:0000256" key="1">
    <source>
        <dbReference type="ARBA" id="ARBA00022679"/>
    </source>
</evidence>
<evidence type="ECO:0000313" key="4">
    <source>
        <dbReference type="EMBL" id="MBO8185177.1"/>
    </source>
</evidence>
<dbReference type="Pfam" id="PF02734">
    <property type="entry name" value="Dak2"/>
    <property type="match status" value="1"/>
</dbReference>